<accession>A0A3R6EE70</accession>
<gene>
    <name evidence="1" type="ORF">DW828_19430</name>
</gene>
<dbReference type="RefSeq" id="WP_122205123.1">
    <property type="nucleotide sequence ID" value="NZ_QSII01000045.1"/>
</dbReference>
<protein>
    <submittedName>
        <fullName evidence="1">Uncharacterized protein</fullName>
    </submittedName>
</protein>
<dbReference type="AlphaFoldDB" id="A0A3R6EE70"/>
<evidence type="ECO:0000313" key="2">
    <source>
        <dbReference type="Proteomes" id="UP000286260"/>
    </source>
</evidence>
<name>A0A3R6EE70_9BACT</name>
<evidence type="ECO:0000313" key="1">
    <source>
        <dbReference type="EMBL" id="RHC78611.1"/>
    </source>
</evidence>
<sequence length="274" mass="32210">MFTLPDKLPHDDQLPALEYIFHLATLIEPFEDFCGSPLLERYISRYNTSATKSGLKKLDKLKARLNEFLSREEFGETLTFFEMDIEKFWHLLLFVYDFSYNQCTDGIKHISSLTTLQTIIDKITENTELHPLQSPTFKEETKITFCIGKKKYTIEDCPTILRICSRLKEDVDTSDDWNWQNIKSYMKSETSESTSVLAYAFYLHFITFFNSYQPIISKRKIKDSPSKREKQLIGDLIFFTGIIQNESISTDPDYLKTLIKRYKDYQLPNGTFTY</sequence>
<proteinExistence type="predicted"/>
<dbReference type="Proteomes" id="UP000286260">
    <property type="component" value="Unassembled WGS sequence"/>
</dbReference>
<reference evidence="1 2" key="1">
    <citation type="submission" date="2018-08" db="EMBL/GenBank/DDBJ databases">
        <title>A genome reference for cultivated species of the human gut microbiota.</title>
        <authorList>
            <person name="Zou Y."/>
            <person name="Xue W."/>
            <person name="Luo G."/>
        </authorList>
    </citation>
    <scope>NUCLEOTIDE SEQUENCE [LARGE SCALE GENOMIC DNA]</scope>
    <source>
        <strain evidence="1 2">AM34-17</strain>
    </source>
</reference>
<organism evidence="1 2">
    <name type="scientific">Parabacteroides merdae</name>
    <dbReference type="NCBI Taxonomy" id="46503"/>
    <lineage>
        <taxon>Bacteria</taxon>
        <taxon>Pseudomonadati</taxon>
        <taxon>Bacteroidota</taxon>
        <taxon>Bacteroidia</taxon>
        <taxon>Bacteroidales</taxon>
        <taxon>Tannerellaceae</taxon>
        <taxon>Parabacteroides</taxon>
    </lineage>
</organism>
<dbReference type="EMBL" id="QSII01000045">
    <property type="protein sequence ID" value="RHC78611.1"/>
    <property type="molecule type" value="Genomic_DNA"/>
</dbReference>
<comment type="caution">
    <text evidence="1">The sequence shown here is derived from an EMBL/GenBank/DDBJ whole genome shotgun (WGS) entry which is preliminary data.</text>
</comment>